<organism evidence="3 4">
    <name type="scientific">Undibacterium arcticum</name>
    <dbReference type="NCBI Taxonomy" id="1762892"/>
    <lineage>
        <taxon>Bacteria</taxon>
        <taxon>Pseudomonadati</taxon>
        <taxon>Pseudomonadota</taxon>
        <taxon>Betaproteobacteria</taxon>
        <taxon>Burkholderiales</taxon>
        <taxon>Oxalobacteraceae</taxon>
        <taxon>Undibacterium</taxon>
    </lineage>
</organism>
<dbReference type="Proteomes" id="UP001595530">
    <property type="component" value="Unassembled WGS sequence"/>
</dbReference>
<evidence type="ECO:0000313" key="3">
    <source>
        <dbReference type="EMBL" id="MFC3107973.1"/>
    </source>
</evidence>
<gene>
    <name evidence="3" type="ORF">ACFOFO_08365</name>
</gene>
<evidence type="ECO:0000259" key="2">
    <source>
        <dbReference type="Pfam" id="PF09361"/>
    </source>
</evidence>
<dbReference type="EMBL" id="JBHRTP010000023">
    <property type="protein sequence ID" value="MFC3107973.1"/>
    <property type="molecule type" value="Genomic_DNA"/>
</dbReference>
<keyword evidence="4" id="KW-1185">Reference proteome</keyword>
<reference evidence="4" key="1">
    <citation type="journal article" date="2019" name="Int. J. Syst. Evol. Microbiol.">
        <title>The Global Catalogue of Microorganisms (GCM) 10K type strain sequencing project: providing services to taxonomists for standard genome sequencing and annotation.</title>
        <authorList>
            <consortium name="The Broad Institute Genomics Platform"/>
            <consortium name="The Broad Institute Genome Sequencing Center for Infectious Disease"/>
            <person name="Wu L."/>
            <person name="Ma J."/>
        </authorList>
    </citation>
    <scope>NUCLEOTIDE SEQUENCE [LARGE SCALE GENOMIC DNA]</scope>
    <source>
        <strain evidence="4">KCTC 42986</strain>
    </source>
</reference>
<accession>A0ABV7EYY6</accession>
<evidence type="ECO:0000313" key="4">
    <source>
        <dbReference type="Proteomes" id="UP001595530"/>
    </source>
</evidence>
<name>A0ABV7EYY6_9BURK</name>
<protein>
    <submittedName>
        <fullName evidence="3">Phasin family protein</fullName>
    </submittedName>
</protein>
<feature type="region of interest" description="Disordered" evidence="1">
    <location>
        <begin position="223"/>
        <end position="262"/>
    </location>
</feature>
<dbReference type="Pfam" id="PF09361">
    <property type="entry name" value="Phasin_2"/>
    <property type="match status" value="1"/>
</dbReference>
<feature type="domain" description="Phasin" evidence="2">
    <location>
        <begin position="60"/>
        <end position="149"/>
    </location>
</feature>
<dbReference type="RefSeq" id="WP_390323818.1">
    <property type="nucleotide sequence ID" value="NZ_JBHRTP010000023.1"/>
</dbReference>
<evidence type="ECO:0000256" key="1">
    <source>
        <dbReference type="SAM" id="MobiDB-lite"/>
    </source>
</evidence>
<sequence length="262" mass="29260">MSFFIEKAIDMHQTRRTTEASFRVRRTLNFVGHRARVLMRSLRPLSRSSTMQSDNVSNAITDVAQTQFQASLQLADTMISGVEKIDQVLLDNARRLISDELHYAHTLVAERDPKDLADQQWAFFSGTPDAAIKYQNALFRMCSQIQNDLNACRQQYTQQVSDQISEQIRNQATTWSETGKLTNVQQQDANFGTVTSLLSAWQSIWQSACQSVIAGGAERGAQMRDAFKPNGNMPSPAARPGSNPHPSDQRRTGAAKRNGPAQ</sequence>
<proteinExistence type="predicted"/>
<comment type="caution">
    <text evidence="3">The sequence shown here is derived from an EMBL/GenBank/DDBJ whole genome shotgun (WGS) entry which is preliminary data.</text>
</comment>
<dbReference type="InterPro" id="IPR018968">
    <property type="entry name" value="Phasin"/>
</dbReference>